<dbReference type="FunFam" id="3.40.50.720:FF:000111">
    <property type="entry name" value="Glucose-6-phosphate 1-dehydrogenase"/>
    <property type="match status" value="1"/>
</dbReference>
<protein>
    <recommendedName>
        <fullName evidence="3">glucose-6-phosphate dehydrogenase (NADP(+))</fullName>
        <ecNumber evidence="3">1.1.1.49</ecNumber>
    </recommendedName>
</protein>
<evidence type="ECO:0000256" key="5">
    <source>
        <dbReference type="ARBA" id="ARBA00022857"/>
    </source>
</evidence>
<feature type="domain" description="Glucose-6-phosphate dehydrogenase NAD-binding" evidence="9">
    <location>
        <begin position="35"/>
        <end position="195"/>
    </location>
</feature>
<dbReference type="InterPro" id="IPR036291">
    <property type="entry name" value="NAD(P)-bd_dom_sf"/>
</dbReference>
<dbReference type="SUPFAM" id="SSF51735">
    <property type="entry name" value="NAD(P)-binding Rossmann-fold domains"/>
    <property type="match status" value="1"/>
</dbReference>
<dbReference type="GO" id="GO:0006006">
    <property type="term" value="P:glucose metabolic process"/>
    <property type="evidence" value="ECO:0007669"/>
    <property type="project" value="UniProtKB-KW"/>
</dbReference>
<comment type="similarity">
    <text evidence="2">Belongs to the glucose-6-phosphate dehydrogenase family.</text>
</comment>
<comment type="pathway">
    <text evidence="1">Carbohydrate degradation; pentose phosphate pathway; D-ribulose 5-phosphate from D-glucose 6-phosphate (oxidative stage): step 1/3.</text>
</comment>
<dbReference type="EC" id="1.1.1.49" evidence="3"/>
<keyword evidence="4" id="KW-0313">Glucose metabolism</keyword>
<evidence type="ECO:0000256" key="7">
    <source>
        <dbReference type="ARBA" id="ARBA00023277"/>
    </source>
</evidence>
<evidence type="ECO:0000256" key="3">
    <source>
        <dbReference type="ARBA" id="ARBA00013019"/>
    </source>
</evidence>
<evidence type="ECO:0000256" key="2">
    <source>
        <dbReference type="ARBA" id="ARBA00009975"/>
    </source>
</evidence>
<sequence length="212" mass="24662">MAEQVALSWTQVCGILWEELYQDNAFHQSDTHIFIIMGPSGDLAKKKIYPTIWWLFRIGLQPEDTFIVGYTRSGLTVANIRKQREPFFKATPEKPKLEEFFACNSYVAGQYDDTASYERLNSHMNALPLGPQANRLFYLALPPTVYEAVTKNIHETCMSQTGWNRVIVEKPFRRDLQSSDRLSNHISSLFREDQITAWTTAWARRWSRTSWC</sequence>
<dbReference type="Pfam" id="PF00479">
    <property type="entry name" value="G6PD_N"/>
    <property type="match status" value="1"/>
</dbReference>
<dbReference type="GO" id="GO:0009051">
    <property type="term" value="P:pentose-phosphate shunt, oxidative branch"/>
    <property type="evidence" value="ECO:0007669"/>
    <property type="project" value="TreeGrafter"/>
</dbReference>
<reference evidence="11" key="1">
    <citation type="submission" date="2025-08" db="UniProtKB">
        <authorList>
            <consortium name="RefSeq"/>
        </authorList>
    </citation>
    <scope>IDENTIFICATION</scope>
    <source>
        <tissue evidence="11">Blood</tissue>
    </source>
</reference>
<evidence type="ECO:0000313" key="10">
    <source>
        <dbReference type="Proteomes" id="UP000515165"/>
    </source>
</evidence>
<evidence type="ECO:0000256" key="1">
    <source>
        <dbReference type="ARBA" id="ARBA00004937"/>
    </source>
</evidence>
<dbReference type="GO" id="GO:0050661">
    <property type="term" value="F:NADP binding"/>
    <property type="evidence" value="ECO:0007669"/>
    <property type="project" value="InterPro"/>
</dbReference>
<keyword evidence="6" id="KW-0560">Oxidoreductase</keyword>
<gene>
    <name evidence="11" type="primary">LOC113922222</name>
</gene>
<evidence type="ECO:0000256" key="8">
    <source>
        <dbReference type="ARBA" id="ARBA00047696"/>
    </source>
</evidence>
<dbReference type="GO" id="GO:0004345">
    <property type="term" value="F:glucose-6-phosphate dehydrogenase activity"/>
    <property type="evidence" value="ECO:0007669"/>
    <property type="project" value="UniProtKB-EC"/>
</dbReference>
<keyword evidence="7" id="KW-0119">Carbohydrate metabolism</keyword>
<dbReference type="GO" id="GO:0005829">
    <property type="term" value="C:cytosol"/>
    <property type="evidence" value="ECO:0007669"/>
    <property type="project" value="TreeGrafter"/>
</dbReference>
<proteinExistence type="inferred from homology"/>
<dbReference type="PANTHER" id="PTHR23429:SF0">
    <property type="entry name" value="GLUCOSE-6-PHOSPHATE 1-DEHYDROGENASE"/>
    <property type="match status" value="1"/>
</dbReference>
<dbReference type="InterPro" id="IPR022674">
    <property type="entry name" value="G6P_DH_NAD-bd"/>
</dbReference>
<dbReference type="KEGG" id="zca:113922222"/>
<name>A0A6P9FG14_ZALCA</name>
<keyword evidence="10" id="KW-1185">Reference proteome</keyword>
<evidence type="ECO:0000259" key="9">
    <source>
        <dbReference type="Pfam" id="PF00479"/>
    </source>
</evidence>
<dbReference type="InterPro" id="IPR001282">
    <property type="entry name" value="G6P_DH"/>
</dbReference>
<accession>A0A6P9FG14</accession>
<dbReference type="GeneID" id="113922222"/>
<dbReference type="OrthoDB" id="60984at2759"/>
<evidence type="ECO:0000256" key="6">
    <source>
        <dbReference type="ARBA" id="ARBA00023002"/>
    </source>
</evidence>
<dbReference type="RefSeq" id="XP_035585189.1">
    <property type="nucleotide sequence ID" value="XM_035729296.1"/>
</dbReference>
<dbReference type="PANTHER" id="PTHR23429">
    <property type="entry name" value="GLUCOSE-6-PHOSPHATE 1-DEHYDROGENASE G6PD"/>
    <property type="match status" value="1"/>
</dbReference>
<keyword evidence="5" id="KW-0521">NADP</keyword>
<dbReference type="Gene3D" id="3.40.50.720">
    <property type="entry name" value="NAD(P)-binding Rossmann-like Domain"/>
    <property type="match status" value="1"/>
</dbReference>
<comment type="catalytic activity">
    <reaction evidence="8">
        <text>D-glucose 6-phosphate + NADP(+) = 6-phospho-D-glucono-1,5-lactone + NADPH + H(+)</text>
        <dbReference type="Rhea" id="RHEA:15841"/>
        <dbReference type="ChEBI" id="CHEBI:15378"/>
        <dbReference type="ChEBI" id="CHEBI:57783"/>
        <dbReference type="ChEBI" id="CHEBI:57955"/>
        <dbReference type="ChEBI" id="CHEBI:58349"/>
        <dbReference type="ChEBI" id="CHEBI:61548"/>
        <dbReference type="EC" id="1.1.1.49"/>
    </reaction>
    <physiologicalReaction direction="left-to-right" evidence="8">
        <dbReference type="Rhea" id="RHEA:15842"/>
    </physiologicalReaction>
</comment>
<evidence type="ECO:0000256" key="4">
    <source>
        <dbReference type="ARBA" id="ARBA00022526"/>
    </source>
</evidence>
<organism evidence="10 11">
    <name type="scientific">Zalophus californianus</name>
    <name type="common">California sealion</name>
    <dbReference type="NCBI Taxonomy" id="9704"/>
    <lineage>
        <taxon>Eukaryota</taxon>
        <taxon>Metazoa</taxon>
        <taxon>Chordata</taxon>
        <taxon>Craniata</taxon>
        <taxon>Vertebrata</taxon>
        <taxon>Euteleostomi</taxon>
        <taxon>Mammalia</taxon>
        <taxon>Eutheria</taxon>
        <taxon>Laurasiatheria</taxon>
        <taxon>Carnivora</taxon>
        <taxon>Caniformia</taxon>
        <taxon>Pinnipedia</taxon>
        <taxon>Otariidae</taxon>
        <taxon>Zalophus</taxon>
    </lineage>
</organism>
<dbReference type="AlphaFoldDB" id="A0A6P9FG14"/>
<dbReference type="Proteomes" id="UP000515165">
    <property type="component" value="Chromosome 9"/>
</dbReference>
<evidence type="ECO:0000313" key="11">
    <source>
        <dbReference type="RefSeq" id="XP_035585189.1"/>
    </source>
</evidence>